<dbReference type="EMBL" id="KZ293421">
    <property type="protein sequence ID" value="PBK72890.1"/>
    <property type="molecule type" value="Genomic_DNA"/>
</dbReference>
<evidence type="ECO:0000313" key="2">
    <source>
        <dbReference type="EMBL" id="PBK72890.1"/>
    </source>
</evidence>
<evidence type="ECO:0000256" key="1">
    <source>
        <dbReference type="SAM" id="MobiDB-lite"/>
    </source>
</evidence>
<dbReference type="AlphaFoldDB" id="A0A2H3BTF1"/>
<sequence>MVMRKRLTEKAVKHENRALLPVATVLRILAVNELVGSVPRHVRVTKTERERKIVTASETEGAIGMRESATRTGTETGGRGTGREGETEIVTEKETETVTGEVEMTRNVTVKGRSATATIVVPARPLHRLQKQHDQVEVKLMIVLAKGGGVRRRPERDEDDRDGRKRTISDRDDTGAESLEPTIKRAKLIRDRTRYSRQNNPAKDYLLGDNTRRGGGGRR</sequence>
<evidence type="ECO:0000313" key="3">
    <source>
        <dbReference type="Proteomes" id="UP000218334"/>
    </source>
</evidence>
<name>A0A2H3BTF1_9AGAR</name>
<reference evidence="3" key="1">
    <citation type="journal article" date="2017" name="Nat. Ecol. Evol.">
        <title>Genome expansion and lineage-specific genetic innovations in the forest pathogenic fungi Armillaria.</title>
        <authorList>
            <person name="Sipos G."/>
            <person name="Prasanna A.N."/>
            <person name="Walter M.C."/>
            <person name="O'Connor E."/>
            <person name="Balint B."/>
            <person name="Krizsan K."/>
            <person name="Kiss B."/>
            <person name="Hess J."/>
            <person name="Varga T."/>
            <person name="Slot J."/>
            <person name="Riley R."/>
            <person name="Boka B."/>
            <person name="Rigling D."/>
            <person name="Barry K."/>
            <person name="Lee J."/>
            <person name="Mihaltcheva S."/>
            <person name="LaButti K."/>
            <person name="Lipzen A."/>
            <person name="Waldron R."/>
            <person name="Moloney N.M."/>
            <person name="Sperisen C."/>
            <person name="Kredics L."/>
            <person name="Vagvoelgyi C."/>
            <person name="Patrignani A."/>
            <person name="Fitzpatrick D."/>
            <person name="Nagy I."/>
            <person name="Doyle S."/>
            <person name="Anderson J.B."/>
            <person name="Grigoriev I.V."/>
            <person name="Gueldener U."/>
            <person name="Muensterkoetter M."/>
            <person name="Nagy L.G."/>
        </authorList>
    </citation>
    <scope>NUCLEOTIDE SEQUENCE [LARGE SCALE GENOMIC DNA]</scope>
    <source>
        <strain evidence="3">28-4</strain>
    </source>
</reference>
<keyword evidence="3" id="KW-1185">Reference proteome</keyword>
<gene>
    <name evidence="2" type="ORF">ARMSODRAFT_704725</name>
</gene>
<proteinExistence type="predicted"/>
<dbReference type="Proteomes" id="UP000218334">
    <property type="component" value="Unassembled WGS sequence"/>
</dbReference>
<protein>
    <submittedName>
        <fullName evidence="2">Uncharacterized protein</fullName>
    </submittedName>
</protein>
<feature type="compositionally biased region" description="Basic and acidic residues" evidence="1">
    <location>
        <begin position="152"/>
        <end position="174"/>
    </location>
</feature>
<feature type="region of interest" description="Disordered" evidence="1">
    <location>
        <begin position="148"/>
        <end position="219"/>
    </location>
</feature>
<accession>A0A2H3BTF1</accession>
<organism evidence="2 3">
    <name type="scientific">Armillaria solidipes</name>
    <dbReference type="NCBI Taxonomy" id="1076256"/>
    <lineage>
        <taxon>Eukaryota</taxon>
        <taxon>Fungi</taxon>
        <taxon>Dikarya</taxon>
        <taxon>Basidiomycota</taxon>
        <taxon>Agaricomycotina</taxon>
        <taxon>Agaricomycetes</taxon>
        <taxon>Agaricomycetidae</taxon>
        <taxon>Agaricales</taxon>
        <taxon>Marasmiineae</taxon>
        <taxon>Physalacriaceae</taxon>
        <taxon>Armillaria</taxon>
    </lineage>
</organism>